<dbReference type="InterPro" id="IPR042092">
    <property type="entry name" value="PsdUridine_s_RsuA/RluB/E/F_cat"/>
</dbReference>
<dbReference type="STRING" id="663278.Ethha_0159"/>
<keyword evidence="2 4" id="KW-0694">RNA-binding</keyword>
<dbReference type="HOGENOM" id="CLU_024979_1_2_9"/>
<evidence type="ECO:0000313" key="7">
    <source>
        <dbReference type="EMBL" id="ADU25746.1"/>
    </source>
</evidence>
<proteinExistence type="inferred from homology"/>
<dbReference type="Gene3D" id="3.10.290.10">
    <property type="entry name" value="RNA-binding S4 domain"/>
    <property type="match status" value="1"/>
</dbReference>
<evidence type="ECO:0000256" key="1">
    <source>
        <dbReference type="ARBA" id="ARBA00008348"/>
    </source>
</evidence>
<dbReference type="Gene3D" id="3.30.70.580">
    <property type="entry name" value="Pseudouridine synthase I, catalytic domain, N-terminal subdomain"/>
    <property type="match status" value="1"/>
</dbReference>
<dbReference type="GO" id="GO:0003723">
    <property type="term" value="F:RNA binding"/>
    <property type="evidence" value="ECO:0007669"/>
    <property type="project" value="UniProtKB-KW"/>
</dbReference>
<evidence type="ECO:0000256" key="3">
    <source>
        <dbReference type="ARBA" id="ARBA00023235"/>
    </source>
</evidence>
<dbReference type="EMBL" id="CP002400">
    <property type="protein sequence ID" value="ADU25746.1"/>
    <property type="molecule type" value="Genomic_DNA"/>
</dbReference>
<dbReference type="Pfam" id="PF00849">
    <property type="entry name" value="PseudoU_synth_2"/>
    <property type="match status" value="1"/>
</dbReference>
<dbReference type="InterPro" id="IPR020103">
    <property type="entry name" value="PsdUridine_synth_cat_dom_sf"/>
</dbReference>
<comment type="similarity">
    <text evidence="1 5">Belongs to the pseudouridine synthase RsuA family.</text>
</comment>
<dbReference type="InterPro" id="IPR018496">
    <property type="entry name" value="PsdUridine_synth_RsuA/RluB_CS"/>
</dbReference>
<evidence type="ECO:0000259" key="6">
    <source>
        <dbReference type="SMART" id="SM00363"/>
    </source>
</evidence>
<dbReference type="AlphaFoldDB" id="E6U6L3"/>
<evidence type="ECO:0000256" key="4">
    <source>
        <dbReference type="PROSITE-ProRule" id="PRU00182"/>
    </source>
</evidence>
<evidence type="ECO:0000256" key="5">
    <source>
        <dbReference type="RuleBase" id="RU003887"/>
    </source>
</evidence>
<keyword evidence="3 5" id="KW-0413">Isomerase</keyword>
<dbReference type="Proteomes" id="UP000001551">
    <property type="component" value="Chromosome"/>
</dbReference>
<dbReference type="KEGG" id="eha:Ethha_0159"/>
<evidence type="ECO:0000256" key="2">
    <source>
        <dbReference type="ARBA" id="ARBA00022884"/>
    </source>
</evidence>
<evidence type="ECO:0000313" key="8">
    <source>
        <dbReference type="Proteomes" id="UP000001551"/>
    </source>
</evidence>
<dbReference type="SUPFAM" id="SSF55120">
    <property type="entry name" value="Pseudouridine synthase"/>
    <property type="match status" value="1"/>
</dbReference>
<organism evidence="7 8">
    <name type="scientific">Ethanoligenens harbinense (strain DSM 18485 / JCM 12961 / CGMCC 1.5033 / YUAN-3)</name>
    <dbReference type="NCBI Taxonomy" id="663278"/>
    <lineage>
        <taxon>Bacteria</taxon>
        <taxon>Bacillati</taxon>
        <taxon>Bacillota</taxon>
        <taxon>Clostridia</taxon>
        <taxon>Eubacteriales</taxon>
        <taxon>Oscillospiraceae</taxon>
        <taxon>Ethanoligenens</taxon>
    </lineage>
</organism>
<dbReference type="NCBIfam" id="TIGR00093">
    <property type="entry name" value="pseudouridine synthase"/>
    <property type="match status" value="1"/>
</dbReference>
<dbReference type="InterPro" id="IPR020094">
    <property type="entry name" value="TruA/RsuA/RluB/E/F_N"/>
</dbReference>
<dbReference type="Pfam" id="PF01479">
    <property type="entry name" value="S4"/>
    <property type="match status" value="1"/>
</dbReference>
<reference evidence="7 8" key="1">
    <citation type="submission" date="2010-12" db="EMBL/GenBank/DDBJ databases">
        <title>Complete sequence of Ethanoligenens harbinense YUAN-3.</title>
        <authorList>
            <person name="Lucas S."/>
            <person name="Copeland A."/>
            <person name="Lapidus A."/>
            <person name="Cheng J.-F."/>
            <person name="Bruce D."/>
            <person name="Goodwin L."/>
            <person name="Pitluck S."/>
            <person name="Chertkov O."/>
            <person name="Misra M."/>
            <person name="Detter J.C."/>
            <person name="Han C."/>
            <person name="Tapia R."/>
            <person name="Land M."/>
            <person name="Hauser L."/>
            <person name="Jeffries C."/>
            <person name="Kyrpides N."/>
            <person name="Ivanova N."/>
            <person name="Mikhailova N."/>
            <person name="Wang A."/>
            <person name="Mouttaki H."/>
            <person name="He Z."/>
            <person name="Zhou J."/>
            <person name="Hemme C.L."/>
            <person name="Woyke T."/>
        </authorList>
    </citation>
    <scope>NUCLEOTIDE SEQUENCE [LARGE SCALE GENOMIC DNA]</scope>
    <source>
        <strain evidence="8">DSM 18485 / JCM 12961 / CGMCC 1.5033 / YUAN-3</strain>
    </source>
</reference>
<feature type="domain" description="RNA-binding S4" evidence="6">
    <location>
        <begin position="4"/>
        <end position="65"/>
    </location>
</feature>
<keyword evidence="8" id="KW-1185">Reference proteome</keyword>
<gene>
    <name evidence="7" type="ordered locus">Ethha_0159</name>
</gene>
<dbReference type="GO" id="GO:0000455">
    <property type="term" value="P:enzyme-directed rRNA pseudouridine synthesis"/>
    <property type="evidence" value="ECO:0007669"/>
    <property type="project" value="UniProtKB-ARBA"/>
</dbReference>
<dbReference type="SUPFAM" id="SSF55174">
    <property type="entry name" value="Alpha-L RNA-binding motif"/>
    <property type="match status" value="1"/>
</dbReference>
<sequence>MPLLRLDKLLAGQGQGSRKEVHTLLRGGRVQVDGQTVTDAGQKVDPDRQRVTLDGHALLWRAHLYLMMNKPAGVISASRDPKARTVLDLLPADLCRPGLFPAGRLDKDTEGFLLITDDGAFAHDILAPRRHVEKIYLATLDRPADTADTDAFATGLTLEDGLHCLPARLWLGEGTDAYAAVREGKFHQVRRMFAARGKQVVHLRRIQIGGLALDESLAPGEARELTPAERDRIGLRL</sequence>
<dbReference type="InterPro" id="IPR000748">
    <property type="entry name" value="PsdUridine_synth_RsuA/RluB/E/F"/>
</dbReference>
<dbReference type="eggNOG" id="COG1187">
    <property type="taxonomic scope" value="Bacteria"/>
</dbReference>
<protein>
    <recommendedName>
        <fullName evidence="5">Pseudouridine synthase</fullName>
        <ecNumber evidence="5">5.4.99.-</ecNumber>
    </recommendedName>
</protein>
<dbReference type="PANTHER" id="PTHR47683">
    <property type="entry name" value="PSEUDOURIDINE SYNTHASE FAMILY PROTEIN-RELATED"/>
    <property type="match status" value="1"/>
</dbReference>
<name>E6U6L3_ETHHY</name>
<dbReference type="InterPro" id="IPR050343">
    <property type="entry name" value="RsuA_PseudoU_synthase"/>
</dbReference>
<dbReference type="PANTHER" id="PTHR47683:SF4">
    <property type="entry name" value="PSEUDOURIDINE SYNTHASE"/>
    <property type="match status" value="1"/>
</dbReference>
<accession>E6U6L3</accession>
<dbReference type="SMART" id="SM00363">
    <property type="entry name" value="S4"/>
    <property type="match status" value="1"/>
</dbReference>
<dbReference type="CDD" id="cd02553">
    <property type="entry name" value="PseudoU_synth_RsuA"/>
    <property type="match status" value="1"/>
</dbReference>
<dbReference type="InterPro" id="IPR006145">
    <property type="entry name" value="PsdUridine_synth_RsuA/RluA"/>
</dbReference>
<dbReference type="EC" id="5.4.99.-" evidence="5"/>
<dbReference type="CDD" id="cd00165">
    <property type="entry name" value="S4"/>
    <property type="match status" value="1"/>
</dbReference>
<dbReference type="PROSITE" id="PS01149">
    <property type="entry name" value="PSI_RSU"/>
    <property type="match status" value="1"/>
</dbReference>
<dbReference type="PROSITE" id="PS50889">
    <property type="entry name" value="S4"/>
    <property type="match status" value="1"/>
</dbReference>
<dbReference type="InterPro" id="IPR002942">
    <property type="entry name" value="S4_RNA-bd"/>
</dbReference>
<dbReference type="InterPro" id="IPR036986">
    <property type="entry name" value="S4_RNA-bd_sf"/>
</dbReference>
<dbReference type="Gene3D" id="3.30.70.1560">
    <property type="entry name" value="Alpha-L RNA-binding motif"/>
    <property type="match status" value="1"/>
</dbReference>
<dbReference type="GO" id="GO:0120159">
    <property type="term" value="F:rRNA pseudouridine synthase activity"/>
    <property type="evidence" value="ECO:0007669"/>
    <property type="project" value="UniProtKB-ARBA"/>
</dbReference>
<dbReference type="RefSeq" id="WP_013484127.1">
    <property type="nucleotide sequence ID" value="NC_014828.1"/>
</dbReference>